<feature type="transmembrane region" description="Helical" evidence="8">
    <location>
        <begin position="21"/>
        <end position="37"/>
    </location>
</feature>
<evidence type="ECO:0000256" key="7">
    <source>
        <dbReference type="ARBA" id="ARBA00023242"/>
    </source>
</evidence>
<evidence type="ECO:0008006" key="13">
    <source>
        <dbReference type="Google" id="ProtNLM"/>
    </source>
</evidence>
<dbReference type="InterPro" id="IPR011013">
    <property type="entry name" value="Gal_mutarotase_sf_dom"/>
</dbReference>
<evidence type="ECO:0000256" key="8">
    <source>
        <dbReference type="SAM" id="Phobius"/>
    </source>
</evidence>
<protein>
    <recommendedName>
        <fullName evidence="13">DDE Tnp4 domain-containing protein</fullName>
    </recommendedName>
</protein>
<dbReference type="GO" id="GO:0005634">
    <property type="term" value="C:nucleus"/>
    <property type="evidence" value="ECO:0007669"/>
    <property type="project" value="UniProtKB-SubCell"/>
</dbReference>
<dbReference type="EMBL" id="JBBPBK010000003">
    <property type="protein sequence ID" value="KAK9288378.1"/>
    <property type="molecule type" value="Genomic_DNA"/>
</dbReference>
<dbReference type="Pfam" id="PF26138">
    <property type="entry name" value="DUF8040"/>
    <property type="match status" value="1"/>
</dbReference>
<keyword evidence="12" id="KW-1185">Reference proteome</keyword>
<organism evidence="11 12">
    <name type="scientific">Liquidambar formosana</name>
    <name type="common">Formosan gum</name>
    <dbReference type="NCBI Taxonomy" id="63359"/>
    <lineage>
        <taxon>Eukaryota</taxon>
        <taxon>Viridiplantae</taxon>
        <taxon>Streptophyta</taxon>
        <taxon>Embryophyta</taxon>
        <taxon>Tracheophyta</taxon>
        <taxon>Spermatophyta</taxon>
        <taxon>Magnoliopsida</taxon>
        <taxon>eudicotyledons</taxon>
        <taxon>Gunneridae</taxon>
        <taxon>Pentapetalae</taxon>
        <taxon>Saxifragales</taxon>
        <taxon>Altingiaceae</taxon>
        <taxon>Liquidambar</taxon>
    </lineage>
</organism>
<keyword evidence="4" id="KW-0540">Nuclease</keyword>
<dbReference type="GO" id="GO:0016787">
    <property type="term" value="F:hydrolase activity"/>
    <property type="evidence" value="ECO:0007669"/>
    <property type="project" value="UniProtKB-KW"/>
</dbReference>
<keyword evidence="7" id="KW-0539">Nucleus</keyword>
<evidence type="ECO:0000256" key="2">
    <source>
        <dbReference type="ARBA" id="ARBA00004123"/>
    </source>
</evidence>
<proteinExistence type="inferred from homology"/>
<evidence type="ECO:0000256" key="1">
    <source>
        <dbReference type="ARBA" id="ARBA00001968"/>
    </source>
</evidence>
<keyword evidence="6" id="KW-0378">Hydrolase</keyword>
<keyword evidence="5" id="KW-0479">Metal-binding</keyword>
<dbReference type="Pfam" id="PF13359">
    <property type="entry name" value="DDE_Tnp_4"/>
    <property type="match status" value="1"/>
</dbReference>
<dbReference type="InterPro" id="IPR058353">
    <property type="entry name" value="DUF8040"/>
</dbReference>
<dbReference type="GO" id="GO:0004518">
    <property type="term" value="F:nuclease activity"/>
    <property type="evidence" value="ECO:0007669"/>
    <property type="project" value="UniProtKB-KW"/>
</dbReference>
<dbReference type="Gene3D" id="2.70.98.30">
    <property type="entry name" value="Golgi alpha-mannosidase II, domain 4"/>
    <property type="match status" value="1"/>
</dbReference>
<evidence type="ECO:0000259" key="10">
    <source>
        <dbReference type="Pfam" id="PF26138"/>
    </source>
</evidence>
<dbReference type="PANTHER" id="PTHR22930:SF293">
    <property type="entry name" value="PROTEIN ALP1-LIKE"/>
    <property type="match status" value="1"/>
</dbReference>
<sequence length="305" mass="35624">MARLMVSKKKEIRCILESIRSLLNVISLFHVWLYLLLGKHYEDHVLKFESYFTHDSRMLNLHNIIFHNDTACISQLRMNRYTFFKLCNMLRTIGKLKDTRHVTVEEITALFVHILAHYVKNRVIINRFMRSGETISRHFNKVLKGVIRLQSHLLKQPEAVTETSTDPKWKWFKNCLGALDGTYIRINVHKVDKLRYRTRKNDIATNVLGVCSQDMQFTFVLPGWEGSAADSWVLRDAVSRRYSLKVPRGFELKIGPLPDGGKEVITRMTADMATDKVFYTDSDGRDFLKRARVTEQTGHFQLMNQ</sequence>
<evidence type="ECO:0000256" key="6">
    <source>
        <dbReference type="ARBA" id="ARBA00022801"/>
    </source>
</evidence>
<dbReference type="AlphaFoldDB" id="A0AAP0S003"/>
<dbReference type="Proteomes" id="UP001415857">
    <property type="component" value="Unassembled WGS sequence"/>
</dbReference>
<keyword evidence="8" id="KW-0812">Transmembrane</keyword>
<accession>A0AAP0S003</accession>
<keyword evidence="8" id="KW-0472">Membrane</keyword>
<evidence type="ECO:0000256" key="5">
    <source>
        <dbReference type="ARBA" id="ARBA00022723"/>
    </source>
</evidence>
<feature type="domain" description="DUF8040" evidence="10">
    <location>
        <begin position="63"/>
        <end position="147"/>
    </location>
</feature>
<dbReference type="InterPro" id="IPR027806">
    <property type="entry name" value="HARBI1_dom"/>
</dbReference>
<evidence type="ECO:0000313" key="11">
    <source>
        <dbReference type="EMBL" id="KAK9288378.1"/>
    </source>
</evidence>
<dbReference type="GO" id="GO:0046872">
    <property type="term" value="F:metal ion binding"/>
    <property type="evidence" value="ECO:0007669"/>
    <property type="project" value="UniProtKB-KW"/>
</dbReference>
<keyword evidence="8" id="KW-1133">Transmembrane helix</keyword>
<dbReference type="GO" id="GO:0030246">
    <property type="term" value="F:carbohydrate binding"/>
    <property type="evidence" value="ECO:0007669"/>
    <property type="project" value="InterPro"/>
</dbReference>
<evidence type="ECO:0000259" key="9">
    <source>
        <dbReference type="Pfam" id="PF13359"/>
    </source>
</evidence>
<reference evidence="11 12" key="1">
    <citation type="journal article" date="2024" name="Plant J.">
        <title>Genome sequences and population genomics reveal climatic adaptation and genomic divergence between two closely related sweetgum species.</title>
        <authorList>
            <person name="Xu W.Q."/>
            <person name="Ren C.Q."/>
            <person name="Zhang X.Y."/>
            <person name="Comes H.P."/>
            <person name="Liu X.H."/>
            <person name="Li Y.G."/>
            <person name="Kettle C.J."/>
            <person name="Jalonen R."/>
            <person name="Gaisberger H."/>
            <person name="Ma Y.Z."/>
            <person name="Qiu Y.X."/>
        </authorList>
    </citation>
    <scope>NUCLEOTIDE SEQUENCE [LARGE SCALE GENOMIC DNA]</scope>
    <source>
        <tissue evidence="11">Leaves</tissue>
    </source>
</reference>
<comment type="subcellular location">
    <subcellularLocation>
        <location evidence="2">Nucleus</location>
    </subcellularLocation>
</comment>
<dbReference type="GO" id="GO:0005975">
    <property type="term" value="P:carbohydrate metabolic process"/>
    <property type="evidence" value="ECO:0007669"/>
    <property type="project" value="InterPro"/>
</dbReference>
<dbReference type="SUPFAM" id="SSF74650">
    <property type="entry name" value="Galactose mutarotase-like"/>
    <property type="match status" value="1"/>
</dbReference>
<name>A0AAP0S003_LIQFO</name>
<dbReference type="PANTHER" id="PTHR22930">
    <property type="match status" value="1"/>
</dbReference>
<evidence type="ECO:0000256" key="3">
    <source>
        <dbReference type="ARBA" id="ARBA00006958"/>
    </source>
</evidence>
<feature type="domain" description="DDE Tnp4" evidence="9">
    <location>
        <begin position="179"/>
        <end position="239"/>
    </location>
</feature>
<gene>
    <name evidence="11" type="ORF">L1049_016832</name>
</gene>
<comment type="caution">
    <text evidence="11">The sequence shown here is derived from an EMBL/GenBank/DDBJ whole genome shotgun (WGS) entry which is preliminary data.</text>
</comment>
<evidence type="ECO:0000256" key="4">
    <source>
        <dbReference type="ARBA" id="ARBA00022722"/>
    </source>
</evidence>
<dbReference type="InterPro" id="IPR045249">
    <property type="entry name" value="HARBI1-like"/>
</dbReference>
<comment type="similarity">
    <text evidence="3">Belongs to the HARBI1 family.</text>
</comment>
<evidence type="ECO:0000313" key="12">
    <source>
        <dbReference type="Proteomes" id="UP001415857"/>
    </source>
</evidence>
<comment type="cofactor">
    <cofactor evidence="1">
        <name>a divalent metal cation</name>
        <dbReference type="ChEBI" id="CHEBI:60240"/>
    </cofactor>
</comment>